<evidence type="ECO:0000256" key="3">
    <source>
        <dbReference type="ARBA" id="ARBA00023163"/>
    </source>
</evidence>
<dbReference type="Gene3D" id="1.10.10.10">
    <property type="entry name" value="Winged helix-like DNA-binding domain superfamily/Winged helix DNA-binding domain"/>
    <property type="match status" value="1"/>
</dbReference>
<dbReference type="PROSITE" id="PS50956">
    <property type="entry name" value="HTH_ASNC_2"/>
    <property type="match status" value="1"/>
</dbReference>
<dbReference type="InterPro" id="IPR036388">
    <property type="entry name" value="WH-like_DNA-bd_sf"/>
</dbReference>
<reference evidence="5 6" key="1">
    <citation type="submission" date="2024-09" db="EMBL/GenBank/DDBJ databases">
        <authorList>
            <person name="Sun Q."/>
            <person name="Mori K."/>
        </authorList>
    </citation>
    <scope>NUCLEOTIDE SEQUENCE [LARGE SCALE GENOMIC DNA]</scope>
    <source>
        <strain evidence="5 6">CCM 7765</strain>
    </source>
</reference>
<keyword evidence="1" id="KW-0805">Transcription regulation</keyword>
<dbReference type="SMART" id="SM00344">
    <property type="entry name" value="HTH_ASNC"/>
    <property type="match status" value="1"/>
</dbReference>
<dbReference type="EMBL" id="JBHLWO010000005">
    <property type="protein sequence ID" value="MFC0321331.1"/>
    <property type="molecule type" value="Genomic_DNA"/>
</dbReference>
<dbReference type="SUPFAM" id="SSF46785">
    <property type="entry name" value="Winged helix' DNA-binding domain"/>
    <property type="match status" value="1"/>
</dbReference>
<dbReference type="CDD" id="cd00090">
    <property type="entry name" value="HTH_ARSR"/>
    <property type="match status" value="1"/>
</dbReference>
<dbReference type="InterPro" id="IPR011008">
    <property type="entry name" value="Dimeric_a/b-barrel"/>
</dbReference>
<keyword evidence="2" id="KW-0238">DNA-binding</keyword>
<accession>A0ABV6HR12</accession>
<evidence type="ECO:0000256" key="1">
    <source>
        <dbReference type="ARBA" id="ARBA00023015"/>
    </source>
</evidence>
<evidence type="ECO:0000259" key="4">
    <source>
        <dbReference type="PROSITE" id="PS50956"/>
    </source>
</evidence>
<dbReference type="Gene3D" id="3.30.70.920">
    <property type="match status" value="1"/>
</dbReference>
<keyword evidence="6" id="KW-1185">Reference proteome</keyword>
<feature type="domain" description="HTH asnC-type" evidence="4">
    <location>
        <begin position="6"/>
        <end position="67"/>
    </location>
</feature>
<dbReference type="SUPFAM" id="SSF54909">
    <property type="entry name" value="Dimeric alpha+beta barrel"/>
    <property type="match status" value="1"/>
</dbReference>
<comment type="caution">
    <text evidence="5">The sequence shown here is derived from an EMBL/GenBank/DDBJ whole genome shotgun (WGS) entry which is preliminary data.</text>
</comment>
<dbReference type="PRINTS" id="PR00033">
    <property type="entry name" value="HTHASNC"/>
</dbReference>
<name>A0ABV6HR12_9SPHI</name>
<evidence type="ECO:0000256" key="2">
    <source>
        <dbReference type="ARBA" id="ARBA00023125"/>
    </source>
</evidence>
<protein>
    <submittedName>
        <fullName evidence="5">Lrp/AsnC family transcriptional regulator</fullName>
    </submittedName>
</protein>
<sequence>MHDIQLDRIDLEILDYLQKNSRMTNADLARELGMAPSGILERVRKLEQKGALVQYTARVNPEAVNQNLLAFIFIKVADGLGCDEADKLLSEIEAIQEVHHITGEDCYLVKIRVSSSGELMQFMKTSLRNIPNIVSTRTTIVLETVKENQHIVIKRDTENDES</sequence>
<dbReference type="InterPro" id="IPR011991">
    <property type="entry name" value="ArsR-like_HTH"/>
</dbReference>
<organism evidence="5 6">
    <name type="scientific">Olivibacter oleidegradans</name>
    <dbReference type="NCBI Taxonomy" id="760123"/>
    <lineage>
        <taxon>Bacteria</taxon>
        <taxon>Pseudomonadati</taxon>
        <taxon>Bacteroidota</taxon>
        <taxon>Sphingobacteriia</taxon>
        <taxon>Sphingobacteriales</taxon>
        <taxon>Sphingobacteriaceae</taxon>
        <taxon>Olivibacter</taxon>
    </lineage>
</organism>
<dbReference type="InterPro" id="IPR019887">
    <property type="entry name" value="Tscrpt_reg_AsnC/Lrp_C"/>
</dbReference>
<gene>
    <name evidence="5" type="ORF">ACFFI0_23645</name>
</gene>
<evidence type="ECO:0000313" key="6">
    <source>
        <dbReference type="Proteomes" id="UP001589774"/>
    </source>
</evidence>
<dbReference type="Proteomes" id="UP001589774">
    <property type="component" value="Unassembled WGS sequence"/>
</dbReference>
<proteinExistence type="predicted"/>
<dbReference type="InterPro" id="IPR036390">
    <property type="entry name" value="WH_DNA-bd_sf"/>
</dbReference>
<evidence type="ECO:0000313" key="5">
    <source>
        <dbReference type="EMBL" id="MFC0321331.1"/>
    </source>
</evidence>
<dbReference type="PANTHER" id="PTHR30154">
    <property type="entry name" value="LEUCINE-RESPONSIVE REGULATORY PROTEIN"/>
    <property type="match status" value="1"/>
</dbReference>
<dbReference type="InterPro" id="IPR019888">
    <property type="entry name" value="Tscrpt_reg_AsnC-like"/>
</dbReference>
<keyword evidence="3" id="KW-0804">Transcription</keyword>
<dbReference type="PANTHER" id="PTHR30154:SF34">
    <property type="entry name" value="TRANSCRIPTIONAL REGULATOR AZLB"/>
    <property type="match status" value="1"/>
</dbReference>
<dbReference type="InterPro" id="IPR000485">
    <property type="entry name" value="AsnC-type_HTH_dom"/>
</dbReference>
<dbReference type="RefSeq" id="WP_013663839.1">
    <property type="nucleotide sequence ID" value="NZ_JBHLWO010000005.1"/>
</dbReference>
<dbReference type="Pfam" id="PF01037">
    <property type="entry name" value="AsnC_trans_reg"/>
    <property type="match status" value="1"/>
</dbReference>
<dbReference type="Pfam" id="PF13412">
    <property type="entry name" value="HTH_24"/>
    <property type="match status" value="1"/>
</dbReference>